<sequence>MRPIFRKYLSAIRSMIEELDLTNADHLKRLKEFSMLEHPPSFRYFKNRVFEDAVKTHKITMLYSTEDKKDVAYAHIDVDGSTERPFFGICVLREYQSKGIGKLLTNHILQRFSETVYLTVDNDNLNAISLYKKFGFKQVEYYPTSALWRRMAATSQ</sequence>
<evidence type="ECO:0000256" key="2">
    <source>
        <dbReference type="ARBA" id="ARBA00023315"/>
    </source>
</evidence>
<dbReference type="Gene3D" id="3.40.630.30">
    <property type="match status" value="1"/>
</dbReference>
<protein>
    <recommendedName>
        <fullName evidence="3">N-acetyltransferase domain-containing protein</fullName>
    </recommendedName>
</protein>
<dbReference type="CDD" id="cd04301">
    <property type="entry name" value="NAT_SF"/>
    <property type="match status" value="1"/>
</dbReference>
<organism evidence="4">
    <name type="scientific">viral metagenome</name>
    <dbReference type="NCBI Taxonomy" id="1070528"/>
    <lineage>
        <taxon>unclassified sequences</taxon>
        <taxon>metagenomes</taxon>
        <taxon>organismal metagenomes</taxon>
    </lineage>
</organism>
<name>A0A6C0K9B6_9ZZZZ</name>
<dbReference type="InterPro" id="IPR016181">
    <property type="entry name" value="Acyl_CoA_acyltransferase"/>
</dbReference>
<dbReference type="InterPro" id="IPR051556">
    <property type="entry name" value="N-term/lysine_N-AcTrnsfr"/>
</dbReference>
<dbReference type="EMBL" id="MN740810">
    <property type="protein sequence ID" value="QHU12858.1"/>
    <property type="molecule type" value="Genomic_DNA"/>
</dbReference>
<dbReference type="InterPro" id="IPR000182">
    <property type="entry name" value="GNAT_dom"/>
</dbReference>
<evidence type="ECO:0000256" key="1">
    <source>
        <dbReference type="ARBA" id="ARBA00022679"/>
    </source>
</evidence>
<evidence type="ECO:0000313" key="4">
    <source>
        <dbReference type="EMBL" id="QHU12858.1"/>
    </source>
</evidence>
<dbReference type="PROSITE" id="PS51186">
    <property type="entry name" value="GNAT"/>
    <property type="match status" value="1"/>
</dbReference>
<evidence type="ECO:0000259" key="3">
    <source>
        <dbReference type="PROSITE" id="PS51186"/>
    </source>
</evidence>
<dbReference type="PANTHER" id="PTHR42919:SF8">
    <property type="entry name" value="N-ALPHA-ACETYLTRANSFERASE 50"/>
    <property type="match status" value="1"/>
</dbReference>
<accession>A0A6C0K9B6</accession>
<dbReference type="SUPFAM" id="SSF55729">
    <property type="entry name" value="Acyl-CoA N-acyltransferases (Nat)"/>
    <property type="match status" value="1"/>
</dbReference>
<proteinExistence type="predicted"/>
<dbReference type="GO" id="GO:0016747">
    <property type="term" value="F:acyltransferase activity, transferring groups other than amino-acyl groups"/>
    <property type="evidence" value="ECO:0007669"/>
    <property type="project" value="InterPro"/>
</dbReference>
<dbReference type="PANTHER" id="PTHR42919">
    <property type="entry name" value="N-ALPHA-ACETYLTRANSFERASE"/>
    <property type="match status" value="1"/>
</dbReference>
<reference evidence="4" key="1">
    <citation type="journal article" date="2020" name="Nature">
        <title>Giant virus diversity and host interactions through global metagenomics.</title>
        <authorList>
            <person name="Schulz F."/>
            <person name="Roux S."/>
            <person name="Paez-Espino D."/>
            <person name="Jungbluth S."/>
            <person name="Walsh D.A."/>
            <person name="Denef V.J."/>
            <person name="McMahon K.D."/>
            <person name="Konstantinidis K.T."/>
            <person name="Eloe-Fadrosh E.A."/>
            <person name="Kyrpides N.C."/>
            <person name="Woyke T."/>
        </authorList>
    </citation>
    <scope>NUCLEOTIDE SEQUENCE</scope>
    <source>
        <strain evidence="4">GVMAG-S-1101172-89</strain>
    </source>
</reference>
<keyword evidence="1" id="KW-0808">Transferase</keyword>
<feature type="domain" description="N-acetyltransferase" evidence="3">
    <location>
        <begin position="10"/>
        <end position="156"/>
    </location>
</feature>
<keyword evidence="2" id="KW-0012">Acyltransferase</keyword>
<dbReference type="AlphaFoldDB" id="A0A6C0K9B6"/>
<dbReference type="Pfam" id="PF00583">
    <property type="entry name" value="Acetyltransf_1"/>
    <property type="match status" value="1"/>
</dbReference>